<comment type="caution">
    <text evidence="2">The sequence shown here is derived from an EMBL/GenBank/DDBJ whole genome shotgun (WGS) entry which is preliminary data.</text>
</comment>
<feature type="compositionally biased region" description="Basic and acidic residues" evidence="1">
    <location>
        <begin position="95"/>
        <end position="107"/>
    </location>
</feature>
<accession>A0AAD7I400</accession>
<organism evidence="2 3">
    <name type="scientific">Mycena metata</name>
    <dbReference type="NCBI Taxonomy" id="1033252"/>
    <lineage>
        <taxon>Eukaryota</taxon>
        <taxon>Fungi</taxon>
        <taxon>Dikarya</taxon>
        <taxon>Basidiomycota</taxon>
        <taxon>Agaricomycotina</taxon>
        <taxon>Agaricomycetes</taxon>
        <taxon>Agaricomycetidae</taxon>
        <taxon>Agaricales</taxon>
        <taxon>Marasmiineae</taxon>
        <taxon>Mycenaceae</taxon>
        <taxon>Mycena</taxon>
    </lineage>
</organism>
<feature type="region of interest" description="Disordered" evidence="1">
    <location>
        <begin position="66"/>
        <end position="107"/>
    </location>
</feature>
<dbReference type="Pfam" id="PF18758">
    <property type="entry name" value="KDZ"/>
    <property type="match status" value="1"/>
</dbReference>
<feature type="non-terminal residue" evidence="2">
    <location>
        <position position="1"/>
    </location>
</feature>
<dbReference type="Proteomes" id="UP001215598">
    <property type="component" value="Unassembled WGS sequence"/>
</dbReference>
<keyword evidence="3" id="KW-1185">Reference proteome</keyword>
<evidence type="ECO:0000313" key="3">
    <source>
        <dbReference type="Proteomes" id="UP001215598"/>
    </source>
</evidence>
<reference evidence="2" key="1">
    <citation type="submission" date="2023-03" db="EMBL/GenBank/DDBJ databases">
        <title>Massive genome expansion in bonnet fungi (Mycena s.s.) driven by repeated elements and novel gene families across ecological guilds.</title>
        <authorList>
            <consortium name="Lawrence Berkeley National Laboratory"/>
            <person name="Harder C.B."/>
            <person name="Miyauchi S."/>
            <person name="Viragh M."/>
            <person name="Kuo A."/>
            <person name="Thoen E."/>
            <person name="Andreopoulos B."/>
            <person name="Lu D."/>
            <person name="Skrede I."/>
            <person name="Drula E."/>
            <person name="Henrissat B."/>
            <person name="Morin E."/>
            <person name="Kohler A."/>
            <person name="Barry K."/>
            <person name="LaButti K."/>
            <person name="Morin E."/>
            <person name="Salamov A."/>
            <person name="Lipzen A."/>
            <person name="Mereny Z."/>
            <person name="Hegedus B."/>
            <person name="Baldrian P."/>
            <person name="Stursova M."/>
            <person name="Weitz H."/>
            <person name="Taylor A."/>
            <person name="Grigoriev I.V."/>
            <person name="Nagy L.G."/>
            <person name="Martin F."/>
            <person name="Kauserud H."/>
        </authorList>
    </citation>
    <scope>NUCLEOTIDE SEQUENCE</scope>
    <source>
        <strain evidence="2">CBHHK182m</strain>
    </source>
</reference>
<dbReference type="AlphaFoldDB" id="A0AAD7I400"/>
<proteinExistence type="predicted"/>
<name>A0AAD7I400_9AGAR</name>
<evidence type="ECO:0000256" key="1">
    <source>
        <dbReference type="SAM" id="MobiDB-lite"/>
    </source>
</evidence>
<protein>
    <submittedName>
        <fullName evidence="2">Uncharacterized protein</fullName>
    </submittedName>
</protein>
<dbReference type="EMBL" id="JARKIB010000131">
    <property type="protein sequence ID" value="KAJ7734631.1"/>
    <property type="molecule type" value="Genomic_DNA"/>
</dbReference>
<dbReference type="InterPro" id="IPR040521">
    <property type="entry name" value="KDZ"/>
</dbReference>
<sequence length="107" mass="12449">LHITNDIVCQWHIHVWDRMLAYHDVDITIHGKKFVTFLIPKFHLPAHIKECNLKFPFHLTRDVGQTDSKAPECGWANTNPLAKSTKEMGPGSQHDTLDDHFNDWNHK</sequence>
<gene>
    <name evidence="2" type="ORF">B0H16DRAFT_1327502</name>
</gene>
<evidence type="ECO:0000313" key="2">
    <source>
        <dbReference type="EMBL" id="KAJ7734631.1"/>
    </source>
</evidence>